<comment type="caution">
    <text evidence="2">The sequence shown here is derived from an EMBL/GenBank/DDBJ whole genome shotgun (WGS) entry which is preliminary data.</text>
</comment>
<dbReference type="EMBL" id="WBMT01000006">
    <property type="protein sequence ID" value="KAB2349214.1"/>
    <property type="molecule type" value="Genomic_DNA"/>
</dbReference>
<gene>
    <name evidence="2" type="ORF">F8566_15665</name>
</gene>
<sequence>MPGTPESLEPLVPGPVDLAGYRLGVPQQAGALTMIPITGPAYPGIVPPRSGLKLTQVAGYGRVELRNGSPDGVAIVPLHIGYIQDAAQNHALCRSAFLAPGAAVMFEDACCVQESQGGYLTGRDQWFFVLPVELRARALELRGVHGYSKLWNDIGELNARYGLPRRGHLEQVLSRKRAVLTQFQSRLEPQPGQLGALFFIGGRFAGLELAPDPVYFAEVWMALVCFAYGAAAWHAEPPPAGAGGPGGSGAVPYEAADLASLRAELARDRAARAAEIAGWVAAVPAGDARLREEERYLGLRLSTVTGAELAGQIVTDGDRPVYASLFARAIA</sequence>
<proteinExistence type="predicted"/>
<evidence type="ECO:0000259" key="1">
    <source>
        <dbReference type="Pfam" id="PF20208"/>
    </source>
</evidence>
<organism evidence="2 3">
    <name type="scientific">Actinomadura rudentiformis</name>
    <dbReference type="NCBI Taxonomy" id="359158"/>
    <lineage>
        <taxon>Bacteria</taxon>
        <taxon>Bacillati</taxon>
        <taxon>Actinomycetota</taxon>
        <taxon>Actinomycetes</taxon>
        <taxon>Streptosporangiales</taxon>
        <taxon>Thermomonosporaceae</taxon>
        <taxon>Actinomadura</taxon>
    </lineage>
</organism>
<keyword evidence="3" id="KW-1185">Reference proteome</keyword>
<protein>
    <recommendedName>
        <fullName evidence="1">ARG and Rhodanese-Phosphatase-superfamily-associated domain-containing protein</fullName>
    </recommendedName>
</protein>
<dbReference type="InterPro" id="IPR046699">
    <property type="entry name" value="ARPP-1"/>
</dbReference>
<feature type="domain" description="ARG and Rhodanese-Phosphatase-superfamily-associated" evidence="1">
    <location>
        <begin position="21"/>
        <end position="295"/>
    </location>
</feature>
<dbReference type="Proteomes" id="UP000468735">
    <property type="component" value="Unassembled WGS sequence"/>
</dbReference>
<evidence type="ECO:0000313" key="3">
    <source>
        <dbReference type="Proteomes" id="UP000468735"/>
    </source>
</evidence>
<evidence type="ECO:0000313" key="2">
    <source>
        <dbReference type="EMBL" id="KAB2349214.1"/>
    </source>
</evidence>
<reference evidence="2 3" key="1">
    <citation type="submission" date="2019-09" db="EMBL/GenBank/DDBJ databases">
        <title>Actinomadura physcomitrii sp. nov., a novel actinomycete isolated from moss [Physcomitrium sphaericum (Ludw) Fuernr].</title>
        <authorList>
            <person name="Zhuang X."/>
            <person name="Liu C."/>
        </authorList>
    </citation>
    <scope>NUCLEOTIDE SEQUENCE [LARGE SCALE GENOMIC DNA]</scope>
    <source>
        <strain evidence="2 3">HMC1</strain>
    </source>
</reference>
<dbReference type="AlphaFoldDB" id="A0A6H9YUD4"/>
<name>A0A6H9YUD4_9ACTN</name>
<dbReference type="Pfam" id="PF20208">
    <property type="entry name" value="ARPP-1"/>
    <property type="match status" value="1"/>
</dbReference>
<dbReference type="OrthoDB" id="239313at2"/>
<accession>A0A6H9YUD4</accession>